<dbReference type="Proteomes" id="UP000216605">
    <property type="component" value="Unassembled WGS sequence"/>
</dbReference>
<dbReference type="EMBL" id="NOXV01000151">
    <property type="protein sequence ID" value="OYQ44831.1"/>
    <property type="molecule type" value="Genomic_DNA"/>
</dbReference>
<evidence type="ECO:0000313" key="1">
    <source>
        <dbReference type="EMBL" id="OYQ44831.1"/>
    </source>
</evidence>
<protein>
    <submittedName>
        <fullName evidence="1">Uncharacterized protein</fullName>
    </submittedName>
</protein>
<gene>
    <name evidence="1" type="ORF">CHU92_02305</name>
</gene>
<evidence type="ECO:0000313" key="2">
    <source>
        <dbReference type="Proteomes" id="UP000216605"/>
    </source>
</evidence>
<dbReference type="OrthoDB" id="1431099at2"/>
<keyword evidence="2" id="KW-1185">Reference proteome</keyword>
<dbReference type="InterPro" id="IPR008969">
    <property type="entry name" value="CarboxyPept-like_regulatory"/>
</dbReference>
<comment type="caution">
    <text evidence="1">The sequence shown here is derived from an EMBL/GenBank/DDBJ whole genome shotgun (WGS) entry which is preliminary data.</text>
</comment>
<proteinExistence type="predicted"/>
<organism evidence="1 2">
    <name type="scientific">Flavobacterium cyanobacteriorum</name>
    <dbReference type="NCBI Taxonomy" id="2022802"/>
    <lineage>
        <taxon>Bacteria</taxon>
        <taxon>Pseudomonadati</taxon>
        <taxon>Bacteroidota</taxon>
        <taxon>Flavobacteriia</taxon>
        <taxon>Flavobacteriales</taxon>
        <taxon>Flavobacteriaceae</taxon>
        <taxon>Flavobacterium</taxon>
    </lineage>
</organism>
<accession>A0A255ZTT3</accession>
<name>A0A255ZTT3_9FLAO</name>
<dbReference type="RefSeq" id="WP_094412199.1">
    <property type="nucleotide sequence ID" value="NZ_NOXV01000151.1"/>
</dbReference>
<dbReference type="AlphaFoldDB" id="A0A255ZTT3"/>
<reference evidence="1 2" key="1">
    <citation type="submission" date="2017-07" db="EMBL/GenBank/DDBJ databases">
        <title>Flavobacterium cyanobacteriorum sp. nov., isolated from cyanobacterial aggregates in a eutrophic lake.</title>
        <authorList>
            <person name="Cai H."/>
        </authorList>
    </citation>
    <scope>NUCLEOTIDE SEQUENCE [LARGE SCALE GENOMIC DNA]</scope>
    <source>
        <strain evidence="1 2">TH021</strain>
    </source>
</reference>
<sequence>MAGKLLFLFLLIPFIGFSQKEPRQLLRGRAVADSVQVDNISVKNITSNIGAVTDTKGSFTIYARPTDTLVFSGISFRNAMLVLKKEHFTEARLIIRLDVNVTVLDEVIISPLTGNLEKDSRKAKTKDLVPFNSGSIVRDTTYQFKYSQNINTAMPQNESQLQGVDFVKLYKKIFKPKKKKKKVEGSHAQRNFAEVAQELYTHYFFTETLKIPHDEIGLFLTYCDNGEQTRQLLDPAKEFELTDYLIDKSYEYLKLKN</sequence>
<dbReference type="SUPFAM" id="SSF49464">
    <property type="entry name" value="Carboxypeptidase regulatory domain-like"/>
    <property type="match status" value="1"/>
</dbReference>